<comment type="caution">
    <text evidence="7">The sequence shown here is derived from an EMBL/GenBank/DDBJ whole genome shotgun (WGS) entry which is preliminary data.</text>
</comment>
<dbReference type="GO" id="GO:0006351">
    <property type="term" value="P:DNA-templated transcription"/>
    <property type="evidence" value="ECO:0007669"/>
    <property type="project" value="TreeGrafter"/>
</dbReference>
<reference evidence="7" key="1">
    <citation type="submission" date="2023-06" db="EMBL/GenBank/DDBJ databases">
        <authorList>
            <person name="Polev D.E."/>
            <person name="Saitova A.T."/>
            <person name="Bogumilchik E.A."/>
            <person name="Kokorina G.I."/>
            <person name="Voskresenskaia E.A."/>
        </authorList>
    </citation>
    <scope>NUCLEOTIDE SEQUENCE</scope>
    <source>
        <strain evidence="7">2145 StPb PI</strain>
    </source>
</reference>
<dbReference type="Gene3D" id="1.10.10.10">
    <property type="entry name" value="Winged helix-like DNA-binding domain superfamily/Winged helix DNA-binding domain"/>
    <property type="match status" value="1"/>
</dbReference>
<dbReference type="InterPro" id="IPR005119">
    <property type="entry name" value="LysR_subst-bd"/>
</dbReference>
<dbReference type="InterPro" id="IPR036388">
    <property type="entry name" value="WH-like_DNA-bd_sf"/>
</dbReference>
<dbReference type="CDD" id="cd08422">
    <property type="entry name" value="PBP2_CrgA_like"/>
    <property type="match status" value="1"/>
</dbReference>
<proteinExistence type="inferred from homology"/>
<keyword evidence="4" id="KW-0238">DNA-binding</keyword>
<evidence type="ECO:0000259" key="6">
    <source>
        <dbReference type="PROSITE" id="PS50931"/>
    </source>
</evidence>
<dbReference type="SUPFAM" id="SSF53850">
    <property type="entry name" value="Periplasmic binding protein-like II"/>
    <property type="match status" value="1"/>
</dbReference>
<dbReference type="GO" id="GO:0003700">
    <property type="term" value="F:DNA-binding transcription factor activity"/>
    <property type="evidence" value="ECO:0007669"/>
    <property type="project" value="InterPro"/>
</dbReference>
<dbReference type="Gene3D" id="3.40.190.290">
    <property type="match status" value="1"/>
</dbReference>
<evidence type="ECO:0000313" key="7">
    <source>
        <dbReference type="EMBL" id="MDN0089161.1"/>
    </source>
</evidence>
<dbReference type="PANTHER" id="PTHR30537:SF5">
    <property type="entry name" value="HTH-TYPE TRANSCRIPTIONAL ACTIVATOR TTDR-RELATED"/>
    <property type="match status" value="1"/>
</dbReference>
<dbReference type="SUPFAM" id="SSF46785">
    <property type="entry name" value="Winged helix' DNA-binding domain"/>
    <property type="match status" value="1"/>
</dbReference>
<dbReference type="PROSITE" id="PS50931">
    <property type="entry name" value="HTH_LYSR"/>
    <property type="match status" value="1"/>
</dbReference>
<dbReference type="Proteomes" id="UP001167864">
    <property type="component" value="Unassembled WGS sequence"/>
</dbReference>
<evidence type="ECO:0000256" key="5">
    <source>
        <dbReference type="ARBA" id="ARBA00023163"/>
    </source>
</evidence>
<dbReference type="FunFam" id="3.40.190.290:FF:000001">
    <property type="entry name" value="Transcriptional regulator, LysR family"/>
    <property type="match status" value="1"/>
</dbReference>
<evidence type="ECO:0000256" key="4">
    <source>
        <dbReference type="ARBA" id="ARBA00023125"/>
    </source>
</evidence>
<name>A0AAW7KAZ4_9GAMM</name>
<dbReference type="InterPro" id="IPR058163">
    <property type="entry name" value="LysR-type_TF_proteobact-type"/>
</dbReference>
<evidence type="ECO:0000313" key="8">
    <source>
        <dbReference type="Proteomes" id="UP001167864"/>
    </source>
</evidence>
<evidence type="ECO:0000256" key="2">
    <source>
        <dbReference type="ARBA" id="ARBA00022491"/>
    </source>
</evidence>
<dbReference type="Pfam" id="PF00126">
    <property type="entry name" value="HTH_1"/>
    <property type="match status" value="1"/>
</dbReference>
<comment type="similarity">
    <text evidence="1">Belongs to the LysR transcriptional regulatory family.</text>
</comment>
<dbReference type="AlphaFoldDB" id="A0AAW7KAZ4"/>
<keyword evidence="5" id="KW-0804">Transcription</keyword>
<evidence type="ECO:0000256" key="3">
    <source>
        <dbReference type="ARBA" id="ARBA00023015"/>
    </source>
</evidence>
<dbReference type="FunFam" id="1.10.10.10:FF:000001">
    <property type="entry name" value="LysR family transcriptional regulator"/>
    <property type="match status" value="1"/>
</dbReference>
<keyword evidence="2" id="KW-0678">Repressor</keyword>
<dbReference type="GO" id="GO:0043565">
    <property type="term" value="F:sequence-specific DNA binding"/>
    <property type="evidence" value="ECO:0007669"/>
    <property type="project" value="TreeGrafter"/>
</dbReference>
<protein>
    <submittedName>
        <fullName evidence="7">LysR family transcriptional regulator</fullName>
    </submittedName>
</protein>
<dbReference type="InterPro" id="IPR036390">
    <property type="entry name" value="WH_DNA-bd_sf"/>
</dbReference>
<dbReference type="Pfam" id="PF03466">
    <property type="entry name" value="LysR_substrate"/>
    <property type="match status" value="1"/>
</dbReference>
<gene>
    <name evidence="7" type="ORF">QVN42_17570</name>
</gene>
<dbReference type="RefSeq" id="WP_289818324.1">
    <property type="nucleotide sequence ID" value="NZ_JAUEHU010000025.1"/>
</dbReference>
<sequence>MLPTHEYANDLILFALIVDCGSFSKAAEAAGITSSVVSKRIGRLEKSLGARLLYRTTRSLRLTENGQVLYRHAREISTKVQDALYAVSEKSDELTGVIRMSVPTISGELLLSECVAEFCSQHPNLKIEMRLENRFVDLVNEGIDLAIRTGTMPDSSLIARPILDSHWIIVCSPGYLELHPEPHSAKELLNHNCLTYTYQESGTANWLMKQPGSSEIYEMQVDGNLSVNNARAIRKAVISGHGIAMVPRCMVPRCMVYEDIQDGKLVEILAGHCGKVLGVYAVYPYTRNLPLKTRLLIEHIITSYKNISHYF</sequence>
<organism evidence="7 8">
    <name type="scientific">Yersinia nurmii</name>
    <dbReference type="NCBI Taxonomy" id="685706"/>
    <lineage>
        <taxon>Bacteria</taxon>
        <taxon>Pseudomonadati</taxon>
        <taxon>Pseudomonadota</taxon>
        <taxon>Gammaproteobacteria</taxon>
        <taxon>Enterobacterales</taxon>
        <taxon>Yersiniaceae</taxon>
        <taxon>Yersinia</taxon>
    </lineage>
</organism>
<evidence type="ECO:0000256" key="1">
    <source>
        <dbReference type="ARBA" id="ARBA00009437"/>
    </source>
</evidence>
<dbReference type="InterPro" id="IPR000847">
    <property type="entry name" value="LysR_HTH_N"/>
</dbReference>
<accession>A0AAW7KAZ4</accession>
<dbReference type="EMBL" id="JAUEHU010000025">
    <property type="protein sequence ID" value="MDN0089161.1"/>
    <property type="molecule type" value="Genomic_DNA"/>
</dbReference>
<feature type="domain" description="HTH lysR-type" evidence="6">
    <location>
        <begin position="9"/>
        <end position="63"/>
    </location>
</feature>
<keyword evidence="3" id="KW-0805">Transcription regulation</keyword>
<dbReference type="PANTHER" id="PTHR30537">
    <property type="entry name" value="HTH-TYPE TRANSCRIPTIONAL REGULATOR"/>
    <property type="match status" value="1"/>
</dbReference>